<organism evidence="2 3">
    <name type="scientific">Robbsia betulipollinis</name>
    <dbReference type="NCBI Taxonomy" id="2981849"/>
    <lineage>
        <taxon>Bacteria</taxon>
        <taxon>Pseudomonadati</taxon>
        <taxon>Pseudomonadota</taxon>
        <taxon>Betaproteobacteria</taxon>
        <taxon>Burkholderiales</taxon>
        <taxon>Burkholderiaceae</taxon>
        <taxon>Robbsia</taxon>
    </lineage>
</organism>
<dbReference type="Gene3D" id="1.10.150.650">
    <property type="match status" value="1"/>
</dbReference>
<dbReference type="InterPro" id="IPR016195">
    <property type="entry name" value="Pol/histidinol_Pase-like"/>
</dbReference>
<gene>
    <name evidence="2" type="ORF">OVY01_11660</name>
</gene>
<evidence type="ECO:0000313" key="2">
    <source>
        <dbReference type="EMBL" id="MCY0387880.1"/>
    </source>
</evidence>
<dbReference type="RefSeq" id="WP_267847589.1">
    <property type="nucleotide sequence ID" value="NZ_JAPMXC010000001.1"/>
</dbReference>
<dbReference type="EMBL" id="JAPMXC010000001">
    <property type="protein sequence ID" value="MCY0387880.1"/>
    <property type="molecule type" value="Genomic_DNA"/>
</dbReference>
<dbReference type="SMART" id="SM00481">
    <property type="entry name" value="POLIIIAc"/>
    <property type="match status" value="1"/>
</dbReference>
<dbReference type="Gene3D" id="3.20.20.140">
    <property type="entry name" value="Metal-dependent hydrolases"/>
    <property type="match status" value="1"/>
</dbReference>
<comment type="caution">
    <text evidence="2">The sequence shown here is derived from an EMBL/GenBank/DDBJ whole genome shotgun (WGS) entry which is preliminary data.</text>
</comment>
<dbReference type="SUPFAM" id="SSF89550">
    <property type="entry name" value="PHP domain-like"/>
    <property type="match status" value="1"/>
</dbReference>
<feature type="domain" description="Polymerase/histidinol phosphatase N-terminal" evidence="1">
    <location>
        <begin position="5"/>
        <end position="70"/>
    </location>
</feature>
<name>A0ABT3ZMY2_9BURK</name>
<dbReference type="InterPro" id="IPR004013">
    <property type="entry name" value="PHP_dom"/>
</dbReference>
<dbReference type="PANTHER" id="PTHR42924">
    <property type="entry name" value="EXONUCLEASE"/>
    <property type="match status" value="1"/>
</dbReference>
<dbReference type="Pfam" id="PF02811">
    <property type="entry name" value="PHP"/>
    <property type="match status" value="1"/>
</dbReference>
<dbReference type="InterPro" id="IPR052018">
    <property type="entry name" value="PHP_domain"/>
</dbReference>
<evidence type="ECO:0000313" key="3">
    <source>
        <dbReference type="Proteomes" id="UP001082899"/>
    </source>
</evidence>
<evidence type="ECO:0000259" key="1">
    <source>
        <dbReference type="SMART" id="SM00481"/>
    </source>
</evidence>
<dbReference type="PANTHER" id="PTHR42924:SF3">
    <property type="entry name" value="POLYMERASE_HISTIDINOL PHOSPHATASE N-TERMINAL DOMAIN-CONTAINING PROTEIN"/>
    <property type="match status" value="1"/>
</dbReference>
<dbReference type="NCBIfam" id="NF041577">
    <property type="entry name" value="nside_bi_sphtase"/>
    <property type="match status" value="1"/>
</dbReference>
<dbReference type="InterPro" id="IPR003141">
    <property type="entry name" value="Pol/His_phosphatase_N"/>
</dbReference>
<accession>A0ABT3ZMY2</accession>
<proteinExistence type="predicted"/>
<protein>
    <submittedName>
        <fullName evidence="2">PHP domain-containing protein</fullName>
    </submittedName>
</protein>
<sequence>MTLNADLHCHSTVSDGMLAPADVAALASRGKVDLWSLTDHDELDGQAAARDAAAALGMRYVAGVEISVTWAARTVHIVGLRIDPAHPTLVGGLERTRSGRLARARLIGERLAEVGVPGAFEGAMRYVSNPDMVSRTHFARFLVESGAARSTGDVFTRYLAEGRPGFVPHRWATLGDAMDWIHAAGGTAIVAHPGRYGFTPTEFGALFDEFKERGGTAIEVVTGSHTPDQYTQYAHVAQRYGFRASRGSDFHGLGEGRHAPGTLPPLPAGLVPVWQDW</sequence>
<keyword evidence="3" id="KW-1185">Reference proteome</keyword>
<reference evidence="2" key="1">
    <citation type="submission" date="2022-11" db="EMBL/GenBank/DDBJ databases">
        <title>Robbsia betulipollinis sp. nov., isolated from pollen of birch (Betula pendula).</title>
        <authorList>
            <person name="Shi H."/>
            <person name="Ambika Manirajan B."/>
            <person name="Ratering S."/>
            <person name="Geissler-Plaum R."/>
            <person name="Schnell S."/>
        </authorList>
    </citation>
    <scope>NUCLEOTIDE SEQUENCE</scope>
    <source>
        <strain evidence="2">Bb-Pol-6</strain>
    </source>
</reference>
<dbReference type="Proteomes" id="UP001082899">
    <property type="component" value="Unassembled WGS sequence"/>
</dbReference>
<dbReference type="CDD" id="cd07438">
    <property type="entry name" value="PHP_HisPPase_AMP"/>
    <property type="match status" value="1"/>
</dbReference>
<dbReference type="InterPro" id="IPR049742">
    <property type="entry name" value="35NBP"/>
</dbReference>